<evidence type="ECO:0000313" key="1">
    <source>
        <dbReference type="EMBL" id="MPR31951.1"/>
    </source>
</evidence>
<dbReference type="EMBL" id="WHLY01000002">
    <property type="protein sequence ID" value="MPR37122.1"/>
    <property type="molecule type" value="Genomic_DNA"/>
</dbReference>
<dbReference type="EMBL" id="WHLY01000002">
    <property type="protein sequence ID" value="MPR31951.1"/>
    <property type="molecule type" value="Genomic_DNA"/>
</dbReference>
<comment type="caution">
    <text evidence="1">The sequence shown here is derived from an EMBL/GenBank/DDBJ whole genome shotgun (WGS) entry which is preliminary data.</text>
</comment>
<keyword evidence="3" id="KW-1185">Reference proteome</keyword>
<evidence type="ECO:0000313" key="3">
    <source>
        <dbReference type="Proteomes" id="UP000479293"/>
    </source>
</evidence>
<reference evidence="1 3" key="1">
    <citation type="submission" date="2019-10" db="EMBL/GenBank/DDBJ databases">
        <title>Draft Genome Sequence of Cytophagaceae sp. SJW1-29.</title>
        <authorList>
            <person name="Choi A."/>
        </authorList>
    </citation>
    <scope>NUCLEOTIDE SEQUENCE [LARGE SCALE GENOMIC DNA]</scope>
    <source>
        <strain evidence="1 3">SJW1-29</strain>
    </source>
</reference>
<evidence type="ECO:0000313" key="2">
    <source>
        <dbReference type="EMBL" id="MPR37122.1"/>
    </source>
</evidence>
<dbReference type="Proteomes" id="UP000479293">
    <property type="component" value="Unassembled WGS sequence"/>
</dbReference>
<dbReference type="AlphaFoldDB" id="A0A7C9FMQ1"/>
<gene>
    <name evidence="1" type="ORF">GBK04_00950</name>
    <name evidence="2" type="ORF">GBK04_28255</name>
</gene>
<accession>A0A7C9FMQ1</accession>
<sequence length="70" mass="7686">MKPNTILIAVFVFLVLRSRRTATLTGTGYPTAADFDALNKLVVHQAAVIKDLQEDSATLIERLNQSPFAI</sequence>
<dbReference type="RefSeq" id="WP_152756077.1">
    <property type="nucleotide sequence ID" value="NZ_WHLY01000002.1"/>
</dbReference>
<proteinExistence type="predicted"/>
<organism evidence="1 3">
    <name type="scientific">Salmonirosea aquatica</name>
    <dbReference type="NCBI Taxonomy" id="2654236"/>
    <lineage>
        <taxon>Bacteria</taxon>
        <taxon>Pseudomonadati</taxon>
        <taxon>Bacteroidota</taxon>
        <taxon>Cytophagia</taxon>
        <taxon>Cytophagales</taxon>
        <taxon>Spirosomataceae</taxon>
        <taxon>Salmonirosea</taxon>
    </lineage>
</organism>
<protein>
    <submittedName>
        <fullName evidence="1">Uncharacterized protein</fullName>
    </submittedName>
</protein>
<name>A0A7C9FMQ1_9BACT</name>